<dbReference type="AlphaFoldDB" id="A0A7W8G8N4"/>
<keyword evidence="1" id="KW-0472">Membrane</keyword>
<reference evidence="2 3" key="1">
    <citation type="submission" date="2020-08" db="EMBL/GenBank/DDBJ databases">
        <title>Genomic Encyclopedia of Type Strains, Phase IV (KMG-IV): sequencing the most valuable type-strain genomes for metagenomic binning, comparative biology and taxonomic classification.</title>
        <authorList>
            <person name="Goeker M."/>
        </authorList>
    </citation>
    <scope>NUCLEOTIDE SEQUENCE [LARGE SCALE GENOMIC DNA]</scope>
    <source>
        <strain evidence="2 3">DSM 103462</strain>
    </source>
</reference>
<evidence type="ECO:0000313" key="2">
    <source>
        <dbReference type="EMBL" id="MBB5225741.1"/>
    </source>
</evidence>
<proteinExistence type="predicted"/>
<gene>
    <name evidence="2" type="ORF">HNP76_001098</name>
</gene>
<keyword evidence="1" id="KW-0812">Transmembrane</keyword>
<dbReference type="RefSeq" id="WP_184658314.1">
    <property type="nucleotide sequence ID" value="NZ_CP031518.1"/>
</dbReference>
<organism evidence="2 3">
    <name type="scientific">Treponema ruminis</name>
    <dbReference type="NCBI Taxonomy" id="744515"/>
    <lineage>
        <taxon>Bacteria</taxon>
        <taxon>Pseudomonadati</taxon>
        <taxon>Spirochaetota</taxon>
        <taxon>Spirochaetia</taxon>
        <taxon>Spirochaetales</taxon>
        <taxon>Treponemataceae</taxon>
        <taxon>Treponema</taxon>
    </lineage>
</organism>
<evidence type="ECO:0000256" key="1">
    <source>
        <dbReference type="SAM" id="Phobius"/>
    </source>
</evidence>
<protein>
    <submittedName>
        <fullName evidence="2">Uncharacterized protein</fullName>
    </submittedName>
</protein>
<sequence>MIVVFIAAFFCVLNIALWITFFIKFKKIFSTDDIIASTREEMDRMIADINHNAGRNIELIEDRIKQLKSIVAEADRHVEHSRKELAAQKASISYQQKIDSALQARKQPVQPFASGNSGRAAQQYLRNQNMNISAGLQSGNRYELTDEGNRHAHVQQGDLFDQAEAEDSGMLSSQIVSAAGTTFTVESDGSSYASVPVIGGNVSYADEPIQPQQSIQSLVRNLYAAGHSVEEIAREVNRSTTEVQMVLDMNMGF</sequence>
<name>A0A7W8G8N4_9SPIR</name>
<accession>A0A7W8G8N4</accession>
<feature type="transmembrane region" description="Helical" evidence="1">
    <location>
        <begin position="6"/>
        <end position="23"/>
    </location>
</feature>
<comment type="caution">
    <text evidence="2">The sequence shown here is derived from an EMBL/GenBank/DDBJ whole genome shotgun (WGS) entry which is preliminary data.</text>
</comment>
<evidence type="ECO:0000313" key="3">
    <source>
        <dbReference type="Proteomes" id="UP000518887"/>
    </source>
</evidence>
<dbReference type="Proteomes" id="UP000518887">
    <property type="component" value="Unassembled WGS sequence"/>
</dbReference>
<dbReference type="EMBL" id="JACHFQ010000003">
    <property type="protein sequence ID" value="MBB5225741.1"/>
    <property type="molecule type" value="Genomic_DNA"/>
</dbReference>
<keyword evidence="3" id="KW-1185">Reference proteome</keyword>
<keyword evidence="1" id="KW-1133">Transmembrane helix</keyword>